<dbReference type="GO" id="GO:0004659">
    <property type="term" value="F:prenyltransferase activity"/>
    <property type="evidence" value="ECO:0007669"/>
    <property type="project" value="InterPro"/>
</dbReference>
<dbReference type="InterPro" id="IPR026046">
    <property type="entry name" value="UBIAD1"/>
</dbReference>
<evidence type="ECO:0000256" key="4">
    <source>
        <dbReference type="ARBA" id="ARBA00022679"/>
    </source>
</evidence>
<dbReference type="PIRSF" id="PIRSF005355">
    <property type="entry name" value="UBIAD1"/>
    <property type="match status" value="1"/>
</dbReference>
<dbReference type="GO" id="GO:0005886">
    <property type="term" value="C:plasma membrane"/>
    <property type="evidence" value="ECO:0007669"/>
    <property type="project" value="UniProtKB-SubCell"/>
</dbReference>
<evidence type="ECO:0000256" key="2">
    <source>
        <dbReference type="ARBA" id="ARBA00004863"/>
    </source>
</evidence>
<dbReference type="EMBL" id="PGCK01000002">
    <property type="protein sequence ID" value="MCD1293878.1"/>
    <property type="molecule type" value="Genomic_DNA"/>
</dbReference>
<dbReference type="GO" id="GO:0009234">
    <property type="term" value="P:menaquinone biosynthetic process"/>
    <property type="evidence" value="ECO:0007669"/>
    <property type="project" value="UniProtKB-KW"/>
</dbReference>
<keyword evidence="6 8" id="KW-1133">Transmembrane helix</keyword>
<evidence type="ECO:0000256" key="1">
    <source>
        <dbReference type="ARBA" id="ARBA00004651"/>
    </source>
</evidence>
<keyword evidence="5 8" id="KW-0812">Transmembrane</keyword>
<keyword evidence="3" id="KW-0474">Menaquinone biosynthesis</keyword>
<dbReference type="CDD" id="cd13962">
    <property type="entry name" value="PT_UbiA_UBIAD1"/>
    <property type="match status" value="1"/>
</dbReference>
<evidence type="ECO:0000256" key="8">
    <source>
        <dbReference type="SAM" id="Phobius"/>
    </source>
</evidence>
<feature type="transmembrane region" description="Helical" evidence="8">
    <location>
        <begin position="294"/>
        <end position="314"/>
    </location>
</feature>
<comment type="pathway">
    <text evidence="2">Quinol/quinone metabolism; menaquinone biosynthesis.</text>
</comment>
<evidence type="ECO:0000256" key="5">
    <source>
        <dbReference type="ARBA" id="ARBA00022692"/>
    </source>
</evidence>
<comment type="caution">
    <text evidence="9">The sequence shown here is derived from an EMBL/GenBank/DDBJ whole genome shotgun (WGS) entry which is preliminary data.</text>
</comment>
<feature type="transmembrane region" description="Helical" evidence="8">
    <location>
        <begin position="235"/>
        <end position="256"/>
    </location>
</feature>
<sequence length="315" mass="34790">MTCKNMFNLRAWVKEFRLLFLIYVIVPVILGSIISYKYYPEDFSVPYFLLSIVAILLLHAGTIAYNDYFDFKSGADVINENRTPYTGGTGLLVDNVLKPSHVVIVGTVCFILCIIIGLYIVFARSIMVLPIGIAGVAMGIFYTAPPLKLSYHGAGELMWFLSTPLMALGALYVQKPVMSISELIGTYDAALAAVITTLPIAFLSSSGLLILEFPDHDADRAARKNNLIVLMGRKNFLYMFILVSLLSYISLMASVISGSVTVKALFTLVSVPVMILTVIGLIKFYMKPQSMVRYIELMSITIIIMSIAMIVALLF</sequence>
<feature type="transmembrane region" description="Helical" evidence="8">
    <location>
        <begin position="128"/>
        <end position="145"/>
    </location>
</feature>
<dbReference type="GO" id="GO:0042371">
    <property type="term" value="P:vitamin K biosynthetic process"/>
    <property type="evidence" value="ECO:0007669"/>
    <property type="project" value="TreeGrafter"/>
</dbReference>
<evidence type="ECO:0000256" key="3">
    <source>
        <dbReference type="ARBA" id="ARBA00022428"/>
    </source>
</evidence>
<feature type="transmembrane region" description="Helical" evidence="8">
    <location>
        <begin position="157"/>
        <end position="174"/>
    </location>
</feature>
<organism evidence="9 10">
    <name type="scientific">Methanooceanicella nereidis</name>
    <dbReference type="NCBI Taxonomy" id="2052831"/>
    <lineage>
        <taxon>Archaea</taxon>
        <taxon>Methanobacteriati</taxon>
        <taxon>Methanobacteriota</taxon>
        <taxon>Stenosarchaea group</taxon>
        <taxon>Methanomicrobia</taxon>
        <taxon>Methanocellales</taxon>
        <taxon>Methanocellaceae</taxon>
        <taxon>Methanooceanicella</taxon>
    </lineage>
</organism>
<feature type="transmembrane region" description="Helical" evidence="8">
    <location>
        <begin position="45"/>
        <end position="65"/>
    </location>
</feature>
<reference evidence="9 10" key="1">
    <citation type="submission" date="2017-11" db="EMBL/GenBank/DDBJ databases">
        <title>Isolation and Characterization of Family Methanocellaceae Species from Potential Methane Hydrate Area Offshore Southwestern Taiwan.</title>
        <authorList>
            <person name="Zhang W.-L."/>
            <person name="Chen W.-C."/>
            <person name="Lai M.-C."/>
            <person name="Chen S.-C."/>
        </authorList>
    </citation>
    <scope>NUCLEOTIDE SEQUENCE [LARGE SCALE GENOMIC DNA]</scope>
    <source>
        <strain evidence="9 10">CWC-04</strain>
    </source>
</reference>
<dbReference type="AlphaFoldDB" id="A0AAP2W529"/>
<evidence type="ECO:0000313" key="9">
    <source>
        <dbReference type="EMBL" id="MCD1293878.1"/>
    </source>
</evidence>
<dbReference type="Proteomes" id="UP001320159">
    <property type="component" value="Unassembled WGS sequence"/>
</dbReference>
<keyword evidence="7 8" id="KW-0472">Membrane</keyword>
<dbReference type="Gene3D" id="1.10.357.140">
    <property type="entry name" value="UbiA prenyltransferase"/>
    <property type="match status" value="1"/>
</dbReference>
<gene>
    <name evidence="9" type="ORF">CUJ83_02550</name>
</gene>
<evidence type="ECO:0000256" key="6">
    <source>
        <dbReference type="ARBA" id="ARBA00022989"/>
    </source>
</evidence>
<name>A0AAP2W529_9EURY</name>
<evidence type="ECO:0000313" key="10">
    <source>
        <dbReference type="Proteomes" id="UP001320159"/>
    </source>
</evidence>
<dbReference type="Pfam" id="PF01040">
    <property type="entry name" value="UbiA"/>
    <property type="match status" value="1"/>
</dbReference>
<dbReference type="InterPro" id="IPR044878">
    <property type="entry name" value="UbiA_sf"/>
</dbReference>
<feature type="transmembrane region" description="Helical" evidence="8">
    <location>
        <begin position="189"/>
        <end position="214"/>
    </location>
</feature>
<feature type="transmembrane region" description="Helical" evidence="8">
    <location>
        <begin position="102"/>
        <end position="122"/>
    </location>
</feature>
<feature type="transmembrane region" description="Helical" evidence="8">
    <location>
        <begin position="20"/>
        <end position="39"/>
    </location>
</feature>
<dbReference type="PANTHER" id="PTHR13929:SF0">
    <property type="entry name" value="UBIA PRENYLTRANSFERASE DOMAIN-CONTAINING PROTEIN 1"/>
    <property type="match status" value="1"/>
</dbReference>
<protein>
    <submittedName>
        <fullName evidence="9">1,4-dihydroxy-2-naphthoate prenyltransferase</fullName>
    </submittedName>
</protein>
<comment type="subcellular location">
    <subcellularLocation>
        <location evidence="1">Cell membrane</location>
        <topology evidence="1">Multi-pass membrane protein</topology>
    </subcellularLocation>
</comment>
<evidence type="ECO:0000256" key="7">
    <source>
        <dbReference type="ARBA" id="ARBA00023136"/>
    </source>
</evidence>
<keyword evidence="10" id="KW-1185">Reference proteome</keyword>
<dbReference type="InterPro" id="IPR000537">
    <property type="entry name" value="UbiA_prenyltransferase"/>
</dbReference>
<proteinExistence type="predicted"/>
<feature type="transmembrane region" description="Helical" evidence="8">
    <location>
        <begin position="262"/>
        <end position="282"/>
    </location>
</feature>
<keyword evidence="4" id="KW-0808">Transferase</keyword>
<accession>A0AAP2W529</accession>
<dbReference type="PANTHER" id="PTHR13929">
    <property type="entry name" value="1,4-DIHYDROXY-2-NAPHTHOATE OCTAPRENYLTRANSFERASE"/>
    <property type="match status" value="1"/>
</dbReference>